<feature type="region of interest" description="Disordered" evidence="4">
    <location>
        <begin position="13"/>
        <end position="95"/>
    </location>
</feature>
<dbReference type="Pfam" id="PF13620">
    <property type="entry name" value="CarboxypepD_reg"/>
    <property type="match status" value="1"/>
</dbReference>
<evidence type="ECO:0000256" key="3">
    <source>
        <dbReference type="ARBA" id="ARBA00023237"/>
    </source>
</evidence>
<dbReference type="InterPro" id="IPR037066">
    <property type="entry name" value="Plug_dom_sf"/>
</dbReference>
<dbReference type="GO" id="GO:0009279">
    <property type="term" value="C:cell outer membrane"/>
    <property type="evidence" value="ECO:0007669"/>
    <property type="project" value="UniProtKB-SubCell"/>
</dbReference>
<proteinExistence type="predicted"/>
<keyword evidence="5" id="KW-0675">Receptor</keyword>
<comment type="subcellular location">
    <subcellularLocation>
        <location evidence="1">Cell outer membrane</location>
    </subcellularLocation>
</comment>
<organism evidence="5 6">
    <name type="scientific">Enhygromyxa salina</name>
    <dbReference type="NCBI Taxonomy" id="215803"/>
    <lineage>
        <taxon>Bacteria</taxon>
        <taxon>Pseudomonadati</taxon>
        <taxon>Myxococcota</taxon>
        <taxon>Polyangia</taxon>
        <taxon>Nannocystales</taxon>
        <taxon>Nannocystaceae</taxon>
        <taxon>Enhygromyxa</taxon>
    </lineage>
</organism>
<protein>
    <submittedName>
        <fullName evidence="5">TonB-dependent receptor</fullName>
    </submittedName>
</protein>
<dbReference type="Proteomes" id="UP000031599">
    <property type="component" value="Unassembled WGS sequence"/>
</dbReference>
<dbReference type="SUPFAM" id="SSF56935">
    <property type="entry name" value="Porins"/>
    <property type="match status" value="1"/>
</dbReference>
<evidence type="ECO:0000313" key="6">
    <source>
        <dbReference type="Proteomes" id="UP000031599"/>
    </source>
</evidence>
<reference evidence="5 6" key="1">
    <citation type="submission" date="2014-12" db="EMBL/GenBank/DDBJ databases">
        <title>Genome assembly of Enhygromyxa salina DSM 15201.</title>
        <authorList>
            <person name="Sharma G."/>
            <person name="Subramanian S."/>
        </authorList>
    </citation>
    <scope>NUCLEOTIDE SEQUENCE [LARGE SCALE GENOMIC DNA]</scope>
    <source>
        <strain evidence="5 6">DSM 15201</strain>
    </source>
</reference>
<dbReference type="AlphaFoldDB" id="A0A0C1ZRF5"/>
<dbReference type="Gene3D" id="2.60.40.1120">
    <property type="entry name" value="Carboxypeptidase-like, regulatory domain"/>
    <property type="match status" value="1"/>
</dbReference>
<dbReference type="EMBL" id="JMCC02000091">
    <property type="protein sequence ID" value="KIG13588.1"/>
    <property type="molecule type" value="Genomic_DNA"/>
</dbReference>
<dbReference type="InterPro" id="IPR036942">
    <property type="entry name" value="Beta-barrel_TonB_sf"/>
</dbReference>
<dbReference type="InterPro" id="IPR013784">
    <property type="entry name" value="Carb-bd-like_fold"/>
</dbReference>
<feature type="compositionally biased region" description="Acidic residues" evidence="4">
    <location>
        <begin position="24"/>
        <end position="68"/>
    </location>
</feature>
<evidence type="ECO:0000256" key="2">
    <source>
        <dbReference type="ARBA" id="ARBA00023136"/>
    </source>
</evidence>
<keyword evidence="3" id="KW-0998">Cell outer membrane</keyword>
<dbReference type="Gene3D" id="2.170.130.10">
    <property type="entry name" value="TonB-dependent receptor, plug domain"/>
    <property type="match status" value="1"/>
</dbReference>
<dbReference type="PANTHER" id="PTHR40980:SF5">
    <property type="entry name" value="TONB-DEPENDENT RECEPTOR"/>
    <property type="match status" value="1"/>
</dbReference>
<evidence type="ECO:0000313" key="5">
    <source>
        <dbReference type="EMBL" id="KIG13588.1"/>
    </source>
</evidence>
<gene>
    <name evidence="5" type="ORF">DB30_07919</name>
</gene>
<dbReference type="SUPFAM" id="SSF49452">
    <property type="entry name" value="Starch-binding domain-like"/>
    <property type="match status" value="1"/>
</dbReference>
<accession>A0A0C1ZRF5</accession>
<dbReference type="PANTHER" id="PTHR40980">
    <property type="entry name" value="PLUG DOMAIN-CONTAINING PROTEIN"/>
    <property type="match status" value="1"/>
</dbReference>
<dbReference type="Gene3D" id="2.40.170.20">
    <property type="entry name" value="TonB-dependent receptor, beta-barrel domain"/>
    <property type="match status" value="1"/>
</dbReference>
<sequence length="1091" mass="118447">MFPCLAVVGWSATSVAAPPADEGFSFEDGTDESPPEDDGFSFDDSEDTPPDNGDDGDDDGDDGDDGDEFIIAPVDAPESGETTGEPPGDDEWEDAWEDDGALSEDSGFTFEDISEDQDALDAELKSGEVQAKGTVGTVSGVVLNAKREPLAGVYVRAKDTKYVGRTGVDGAYTLQLPPGQYTLLVELDLYQSAELTAVDVSGGEVTTHDVELVPMVGVMETFEVSDSLNLEAEGALQESRKQKTSVNDGIDATEMSKSGGGKASSVAVRIVGATIVDGRYLFVRGLGHRYGNTLLDGARVPSPEPEIRTVPLDVIPSGALSAIDVQKTFTPDVPGDFTGGSTQFVTRNAPDDPMITIGVTAGVNTNTSFQPMVTHAGHAGYDLFALGNLPRARPDSFPSDERVGRGVGRDAAQVEADGKALDTRTRVMRGARAPANFGFKLSAGDSWSLNDAGAKFGILFAGGYKNEHQTNRETVRLFGLRDGVPDISSPRVDLESIETVYTTNYNGLLKLQFDANPNNRWALTGFYSREGQDETRDMYGEVRDVSPGEYLNYTRLRYVMRSIASVQLSGKHKIPRAANLEIDYFGSFAQARRDDPALREMLFRDTDGAGSFEIDNGAGATGSQLFLGLVDNNENAGLDLSLPFRQWKGLDAKLKFGAWLDAKQRSFFAPRYDYAYATGVAIPAGRDNPINDDTIGGGLSADNGGTRPFTLWDRTRAQDGYEAWSRNLAGYASLDLPFVNWFRVSGGARLESNVINVTPVDPFAGPNDTPFDSSRLVDLDVLPAASLIFSPPLPEGGGDFNIRVNGTKTLARPEFRELAPFSFRDYVGGFNKQGFPGLTSTHIWNADLRFEWFPRSAEVVAISGFFKHFQDPIEEVVGAGSNPAASFANVDSAINGGVELEFRKALDFLAPKPAVAARKVLRDLSIGANFAYIYSQVQLGPPCHRPGEAAVLEGSIAVEDCRVEYQVSTSRERPLQGQAPWIANAYIDYDNAAFGTNLRLMYNAVGPYIAQVSGLGLPDIYQEPMHMLDFTASQRLLAYKRNEWGDLRNQLLLTLEVENMLNTRRYRTQGDQLVYSTRDGLSFTVGLTWKY</sequence>
<evidence type="ECO:0000256" key="4">
    <source>
        <dbReference type="SAM" id="MobiDB-lite"/>
    </source>
</evidence>
<evidence type="ECO:0000256" key="1">
    <source>
        <dbReference type="ARBA" id="ARBA00004442"/>
    </source>
</evidence>
<keyword evidence="2" id="KW-0472">Membrane</keyword>
<comment type="caution">
    <text evidence="5">The sequence shown here is derived from an EMBL/GenBank/DDBJ whole genome shotgun (WGS) entry which is preliminary data.</text>
</comment>
<name>A0A0C1ZRF5_9BACT</name>
<dbReference type="GO" id="GO:0030246">
    <property type="term" value="F:carbohydrate binding"/>
    <property type="evidence" value="ECO:0007669"/>
    <property type="project" value="InterPro"/>
</dbReference>